<dbReference type="GO" id="GO:0008080">
    <property type="term" value="F:N-acetyltransferase activity"/>
    <property type="evidence" value="ECO:0007669"/>
    <property type="project" value="InterPro"/>
</dbReference>
<feature type="domain" description="N-acetyltransferase" evidence="2">
    <location>
        <begin position="1"/>
        <end position="136"/>
    </location>
</feature>
<dbReference type="PANTHER" id="PTHR13947:SF37">
    <property type="entry name" value="LD18367P"/>
    <property type="match status" value="1"/>
</dbReference>
<accession>A0A1F8F3G8</accession>
<evidence type="ECO:0000259" key="2">
    <source>
        <dbReference type="PROSITE" id="PS51186"/>
    </source>
</evidence>
<dbReference type="Pfam" id="PF00583">
    <property type="entry name" value="Acetyltransf_1"/>
    <property type="match status" value="1"/>
</dbReference>
<dbReference type="SUPFAM" id="SSF55729">
    <property type="entry name" value="Acyl-CoA N-acyltransferases (Nat)"/>
    <property type="match status" value="1"/>
</dbReference>
<name>A0A1F8F3G8_9BACT</name>
<dbReference type="InterPro" id="IPR000182">
    <property type="entry name" value="GNAT_dom"/>
</dbReference>
<comment type="caution">
    <text evidence="3">The sequence shown here is derived from an EMBL/GenBank/DDBJ whole genome shotgun (WGS) entry which is preliminary data.</text>
</comment>
<evidence type="ECO:0000256" key="1">
    <source>
        <dbReference type="ARBA" id="ARBA00022679"/>
    </source>
</evidence>
<gene>
    <name evidence="3" type="ORF">A3B86_02495</name>
</gene>
<dbReference type="EMBL" id="MGJN01000003">
    <property type="protein sequence ID" value="OGN07681.1"/>
    <property type="molecule type" value="Genomic_DNA"/>
</dbReference>
<protein>
    <recommendedName>
        <fullName evidence="2">N-acetyltransferase domain-containing protein</fullName>
    </recommendedName>
</protein>
<keyword evidence="1" id="KW-0808">Transferase</keyword>
<organism evidence="3 4">
    <name type="scientific">Candidatus Yanofskybacteria bacterium RIFCSPHIGHO2_02_FULL_38_22b</name>
    <dbReference type="NCBI Taxonomy" id="1802673"/>
    <lineage>
        <taxon>Bacteria</taxon>
        <taxon>Candidatus Yanofskyibacteriota</taxon>
    </lineage>
</organism>
<dbReference type="InterPro" id="IPR050769">
    <property type="entry name" value="NAT_camello-type"/>
</dbReference>
<dbReference type="Gene3D" id="3.40.630.30">
    <property type="match status" value="1"/>
</dbReference>
<dbReference type="AlphaFoldDB" id="A0A1F8F3G8"/>
<evidence type="ECO:0000313" key="4">
    <source>
        <dbReference type="Proteomes" id="UP000176834"/>
    </source>
</evidence>
<sequence>MTTARIIKANEKHRKDMTGLIREANMGTLDRREPIRNFWVVKSGGRVIACAGLDFHGRDVAILTPIVVKKEFRHQGIGSALIEHRTKVAKERGVKTVAFVTMYYWFNFYKRRGFLTCPRKNLPENIKNYWMFTTKRYMKCAVMLKHLT</sequence>
<evidence type="ECO:0000313" key="3">
    <source>
        <dbReference type="EMBL" id="OGN07681.1"/>
    </source>
</evidence>
<dbReference type="Proteomes" id="UP000176834">
    <property type="component" value="Unassembled WGS sequence"/>
</dbReference>
<dbReference type="PANTHER" id="PTHR13947">
    <property type="entry name" value="GNAT FAMILY N-ACETYLTRANSFERASE"/>
    <property type="match status" value="1"/>
</dbReference>
<dbReference type="PROSITE" id="PS51186">
    <property type="entry name" value="GNAT"/>
    <property type="match status" value="1"/>
</dbReference>
<dbReference type="CDD" id="cd04301">
    <property type="entry name" value="NAT_SF"/>
    <property type="match status" value="1"/>
</dbReference>
<reference evidence="3 4" key="1">
    <citation type="journal article" date="2016" name="Nat. Commun.">
        <title>Thousands of microbial genomes shed light on interconnected biogeochemical processes in an aquifer system.</title>
        <authorList>
            <person name="Anantharaman K."/>
            <person name="Brown C.T."/>
            <person name="Hug L.A."/>
            <person name="Sharon I."/>
            <person name="Castelle C.J."/>
            <person name="Probst A.J."/>
            <person name="Thomas B.C."/>
            <person name="Singh A."/>
            <person name="Wilkins M.J."/>
            <person name="Karaoz U."/>
            <person name="Brodie E.L."/>
            <person name="Williams K.H."/>
            <person name="Hubbard S.S."/>
            <person name="Banfield J.F."/>
        </authorList>
    </citation>
    <scope>NUCLEOTIDE SEQUENCE [LARGE SCALE GENOMIC DNA]</scope>
</reference>
<dbReference type="InterPro" id="IPR016181">
    <property type="entry name" value="Acyl_CoA_acyltransferase"/>
</dbReference>
<proteinExistence type="predicted"/>